<dbReference type="AlphaFoldDB" id="A0AAV2YWI5"/>
<dbReference type="Proteomes" id="UP001146120">
    <property type="component" value="Unassembled WGS sequence"/>
</dbReference>
<proteinExistence type="predicted"/>
<evidence type="ECO:0000313" key="4">
    <source>
        <dbReference type="Proteomes" id="UP001146120"/>
    </source>
</evidence>
<evidence type="ECO:0000256" key="2">
    <source>
        <dbReference type="SAM" id="Phobius"/>
    </source>
</evidence>
<dbReference type="Pfam" id="PF05990">
    <property type="entry name" value="DUF900"/>
    <property type="match status" value="1"/>
</dbReference>
<keyword evidence="4" id="KW-1185">Reference proteome</keyword>
<feature type="transmembrane region" description="Helical" evidence="2">
    <location>
        <begin position="57"/>
        <end position="76"/>
    </location>
</feature>
<organism evidence="3 4">
    <name type="scientific">Lagenidium giganteum</name>
    <dbReference type="NCBI Taxonomy" id="4803"/>
    <lineage>
        <taxon>Eukaryota</taxon>
        <taxon>Sar</taxon>
        <taxon>Stramenopiles</taxon>
        <taxon>Oomycota</taxon>
        <taxon>Peronosporomycetes</taxon>
        <taxon>Pythiales</taxon>
        <taxon>Pythiaceae</taxon>
    </lineage>
</organism>
<gene>
    <name evidence="3" type="ORF">N0F65_008797</name>
</gene>
<comment type="caution">
    <text evidence="3">The sequence shown here is derived from an EMBL/GenBank/DDBJ whole genome shotgun (WGS) entry which is preliminary data.</text>
</comment>
<protein>
    <submittedName>
        <fullName evidence="3">Uncharacterized protein</fullName>
    </submittedName>
</protein>
<reference evidence="3" key="2">
    <citation type="journal article" date="2023" name="Microbiol Resour">
        <title>Decontamination and Annotation of the Draft Genome Sequence of the Oomycete Lagenidium giganteum ARSEF 373.</title>
        <authorList>
            <person name="Morgan W.R."/>
            <person name="Tartar A."/>
        </authorList>
    </citation>
    <scope>NUCLEOTIDE SEQUENCE</scope>
    <source>
        <strain evidence="3">ARSEF 373</strain>
    </source>
</reference>
<dbReference type="PANTHER" id="PTHR36513:SF1">
    <property type="entry name" value="TRANSMEMBRANE PROTEIN"/>
    <property type="match status" value="1"/>
</dbReference>
<dbReference type="PANTHER" id="PTHR36513">
    <property type="entry name" value="ABC TRANSMEMBRANE TYPE-1 DOMAIN-CONTAINING PROTEIN"/>
    <property type="match status" value="1"/>
</dbReference>
<sequence>LMAEPEMEEGQQPPAPRQRADNVAPFDYHISFNVMTSRRLMRRYRGTYKQYSMAQQMLTAALLIYILTVVTVLAFNADAEKARTSKQLFSLVVAFVCLYAAVRVALIVRWVVYWIVLAIMFLYAITGKLEAVFWWRQELTDKDVSRCQIVLIVLAVIEFLTITAHVFTHSVYPHLVGTNKLTSETTDAWWRIKRSKHIANAITYQSRARFYRRDRDVVRYCGGLDNDHRPHGFGMWTDTAFHGERLTGHWCHGVPVGPFRSFEHGSGYCFVNLRVGYCHIRGEQKNDEIWFFPKHATNGLNWGVASVECSVSGGFFKFLPKVSHLTDETKGNVPRNATECFDSLRTKTDNVVYKEQVKAHKVETQTSKRTIFKEQSMPFVAPSLATGREALVLLHGYNCSLDYGINRLGQLLALGDFPPTIHPFVFSWPSGGVLAYFQAKKVGAESDLSGQYFHDFLRSLMDAGYTSINIIAHSMGARVYFNCLNRGLLDDVFSLAHHAPVPGKARLETLTFCNPDYERNDFVRHGGAYDRSRRYCHRITLYADSLDGALYYCEIFTKESLCGPLNYSLGKRGYMMHRDKGDEPPVLEDSPTTEDLEAAMASSPGPNWQQRVMAGVLSVDEAIGNVNTEGQFDGVAACAYNYRLDPDEANAKRLRKRHHHREYFEDENANFEYLDMDVVDTTWMDQNVHAIRHNYFNINPTVVDDLRHLIVDKKRAVSRPGLFRTNGNVFIFLVAPSVVKNK</sequence>
<feature type="transmembrane region" description="Helical" evidence="2">
    <location>
        <begin position="147"/>
        <end position="167"/>
    </location>
</feature>
<evidence type="ECO:0000313" key="3">
    <source>
        <dbReference type="EMBL" id="DAZ98671.1"/>
    </source>
</evidence>
<dbReference type="InterPro" id="IPR010297">
    <property type="entry name" value="DUF900_hydrolase"/>
</dbReference>
<keyword evidence="2" id="KW-1133">Transmembrane helix</keyword>
<keyword evidence="2" id="KW-0472">Membrane</keyword>
<dbReference type="InterPro" id="IPR029058">
    <property type="entry name" value="AB_hydrolase_fold"/>
</dbReference>
<accession>A0AAV2YWI5</accession>
<dbReference type="EMBL" id="DAKRPA010000100">
    <property type="protein sequence ID" value="DAZ98671.1"/>
    <property type="molecule type" value="Genomic_DNA"/>
</dbReference>
<feature type="region of interest" description="Disordered" evidence="1">
    <location>
        <begin position="1"/>
        <end position="20"/>
    </location>
</feature>
<feature type="transmembrane region" description="Helical" evidence="2">
    <location>
        <begin position="112"/>
        <end position="135"/>
    </location>
</feature>
<name>A0AAV2YWI5_9STRA</name>
<feature type="transmembrane region" description="Helical" evidence="2">
    <location>
        <begin position="88"/>
        <end position="106"/>
    </location>
</feature>
<dbReference type="SUPFAM" id="SSF53474">
    <property type="entry name" value="alpha/beta-Hydrolases"/>
    <property type="match status" value="1"/>
</dbReference>
<feature type="non-terminal residue" evidence="3">
    <location>
        <position position="1"/>
    </location>
</feature>
<evidence type="ECO:0000256" key="1">
    <source>
        <dbReference type="SAM" id="MobiDB-lite"/>
    </source>
</evidence>
<reference evidence="3" key="1">
    <citation type="submission" date="2022-11" db="EMBL/GenBank/DDBJ databases">
        <authorList>
            <person name="Morgan W.R."/>
            <person name="Tartar A."/>
        </authorList>
    </citation>
    <scope>NUCLEOTIDE SEQUENCE</scope>
    <source>
        <strain evidence="3">ARSEF 373</strain>
    </source>
</reference>
<keyword evidence="2" id="KW-0812">Transmembrane</keyword>